<dbReference type="EMBL" id="KV454001">
    <property type="protein sequence ID" value="ODQ48639.1"/>
    <property type="molecule type" value="Genomic_DNA"/>
</dbReference>
<protein>
    <submittedName>
        <fullName evidence="2">Uncharacterized protein</fullName>
    </submittedName>
</protein>
<sequence>MGCGLRQPPIAAYTASGSPHGGRGGVRTPVRLECTADGVSSSIPEVSGFRQILISGSTREKVQHSETGISVPKKTQIKQAEGGYAYFPRCPTLRIRINLLYLRTAPYLRNAVPRGPRTHRRISTLLDCGCMYATKICSMLCYLSKLLASVLSESSVFPPGSGSQTGRRTLTTALQPSRRIKRRSQPGAATCVPRHCTRAGAKTRALLSPWRAEAPLPRTTTSANATDPRAVRS</sequence>
<gene>
    <name evidence="2" type="ORF">PICMEDRAFT_85093</name>
</gene>
<dbReference type="Proteomes" id="UP000094455">
    <property type="component" value="Unassembled WGS sequence"/>
</dbReference>
<organism evidence="2 3">
    <name type="scientific">Pichia membranifaciens NRRL Y-2026</name>
    <dbReference type="NCBI Taxonomy" id="763406"/>
    <lineage>
        <taxon>Eukaryota</taxon>
        <taxon>Fungi</taxon>
        <taxon>Dikarya</taxon>
        <taxon>Ascomycota</taxon>
        <taxon>Saccharomycotina</taxon>
        <taxon>Pichiomycetes</taxon>
        <taxon>Pichiales</taxon>
        <taxon>Pichiaceae</taxon>
        <taxon>Pichia</taxon>
    </lineage>
</organism>
<accession>A0A1E3NRE7</accession>
<dbReference type="GeneID" id="30181699"/>
<evidence type="ECO:0000313" key="3">
    <source>
        <dbReference type="Proteomes" id="UP000094455"/>
    </source>
</evidence>
<dbReference type="AlphaFoldDB" id="A0A1E3NRE7"/>
<dbReference type="RefSeq" id="XP_019019752.1">
    <property type="nucleotide sequence ID" value="XM_019165012.1"/>
</dbReference>
<keyword evidence="3" id="KW-1185">Reference proteome</keyword>
<evidence type="ECO:0000313" key="2">
    <source>
        <dbReference type="EMBL" id="ODQ48639.1"/>
    </source>
</evidence>
<feature type="region of interest" description="Disordered" evidence="1">
    <location>
        <begin position="1"/>
        <end position="27"/>
    </location>
</feature>
<reference evidence="2 3" key="1">
    <citation type="journal article" date="2016" name="Proc. Natl. Acad. Sci. U.S.A.">
        <title>Comparative genomics of biotechnologically important yeasts.</title>
        <authorList>
            <person name="Riley R."/>
            <person name="Haridas S."/>
            <person name="Wolfe K.H."/>
            <person name="Lopes M.R."/>
            <person name="Hittinger C.T."/>
            <person name="Goeker M."/>
            <person name="Salamov A.A."/>
            <person name="Wisecaver J.H."/>
            <person name="Long T.M."/>
            <person name="Calvey C.H."/>
            <person name="Aerts A.L."/>
            <person name="Barry K.W."/>
            <person name="Choi C."/>
            <person name="Clum A."/>
            <person name="Coughlan A.Y."/>
            <person name="Deshpande S."/>
            <person name="Douglass A.P."/>
            <person name="Hanson S.J."/>
            <person name="Klenk H.-P."/>
            <person name="LaButti K.M."/>
            <person name="Lapidus A."/>
            <person name="Lindquist E.A."/>
            <person name="Lipzen A.M."/>
            <person name="Meier-Kolthoff J.P."/>
            <person name="Ohm R.A."/>
            <person name="Otillar R.P."/>
            <person name="Pangilinan J.L."/>
            <person name="Peng Y."/>
            <person name="Rokas A."/>
            <person name="Rosa C.A."/>
            <person name="Scheuner C."/>
            <person name="Sibirny A.A."/>
            <person name="Slot J.C."/>
            <person name="Stielow J.B."/>
            <person name="Sun H."/>
            <person name="Kurtzman C.P."/>
            <person name="Blackwell M."/>
            <person name="Grigoriev I.V."/>
            <person name="Jeffries T.W."/>
        </authorList>
    </citation>
    <scope>NUCLEOTIDE SEQUENCE [LARGE SCALE GENOMIC DNA]</scope>
    <source>
        <strain evidence="2 3">NRRL Y-2026</strain>
    </source>
</reference>
<name>A0A1E3NRE7_9ASCO</name>
<evidence type="ECO:0000256" key="1">
    <source>
        <dbReference type="SAM" id="MobiDB-lite"/>
    </source>
</evidence>
<feature type="region of interest" description="Disordered" evidence="1">
    <location>
        <begin position="209"/>
        <end position="233"/>
    </location>
</feature>
<proteinExistence type="predicted"/>